<keyword evidence="6 11" id="KW-0808">Transferase</keyword>
<evidence type="ECO:0000313" key="15">
    <source>
        <dbReference type="Proteomes" id="UP000198960"/>
    </source>
</evidence>
<dbReference type="InterPro" id="IPR045034">
    <property type="entry name" value="O-acyltransferase_WSD1-like"/>
</dbReference>
<dbReference type="InterPro" id="IPR009721">
    <property type="entry name" value="O-acyltransferase_WSD1_C"/>
</dbReference>
<feature type="domain" description="O-acyltransferase WSD1 C-terminal" evidence="13">
    <location>
        <begin position="311"/>
        <end position="455"/>
    </location>
</feature>
<dbReference type="GO" id="GO:0001666">
    <property type="term" value="P:response to hypoxia"/>
    <property type="evidence" value="ECO:0007669"/>
    <property type="project" value="TreeGrafter"/>
</dbReference>
<dbReference type="SUPFAM" id="SSF52777">
    <property type="entry name" value="CoA-dependent acyltransferases"/>
    <property type="match status" value="1"/>
</dbReference>
<dbReference type="AlphaFoldDB" id="A0A1H8T061"/>
<dbReference type="PANTHER" id="PTHR31650:SF1">
    <property type="entry name" value="WAX ESTER SYNTHASE_DIACYLGLYCEROL ACYLTRANSFERASE 4-RELATED"/>
    <property type="match status" value="1"/>
</dbReference>
<evidence type="ECO:0000256" key="7">
    <source>
        <dbReference type="ARBA" id="ARBA00022798"/>
    </source>
</evidence>
<feature type="domain" description="O-acyltransferase WSD1-like N-terminal" evidence="12">
    <location>
        <begin position="4"/>
        <end position="268"/>
    </location>
</feature>
<dbReference type="PANTHER" id="PTHR31650">
    <property type="entry name" value="O-ACYLTRANSFERASE (WSD1-LIKE) FAMILY PROTEIN"/>
    <property type="match status" value="1"/>
</dbReference>
<evidence type="ECO:0000256" key="11">
    <source>
        <dbReference type="RuleBase" id="RU361241"/>
    </source>
</evidence>
<dbReference type="UniPathway" id="UPA00282"/>
<dbReference type="OrthoDB" id="9810950at2"/>
<dbReference type="InterPro" id="IPR014292">
    <property type="entry name" value="Acyl_transf_WS/DGAT"/>
</dbReference>
<dbReference type="Pfam" id="PF03007">
    <property type="entry name" value="WS_DGAT_cat"/>
    <property type="match status" value="1"/>
</dbReference>
<evidence type="ECO:0000259" key="12">
    <source>
        <dbReference type="Pfam" id="PF03007"/>
    </source>
</evidence>
<evidence type="ECO:0000256" key="1">
    <source>
        <dbReference type="ARBA" id="ARBA00004771"/>
    </source>
</evidence>
<dbReference type="NCBIfam" id="TIGR02946">
    <property type="entry name" value="acyl_WS_DGAT"/>
    <property type="match status" value="1"/>
</dbReference>
<evidence type="ECO:0000256" key="5">
    <source>
        <dbReference type="ARBA" id="ARBA00022516"/>
    </source>
</evidence>
<comment type="pathway">
    <text evidence="1 11">Glycerolipid metabolism; triacylglycerol biosynthesis.</text>
</comment>
<evidence type="ECO:0000256" key="4">
    <source>
        <dbReference type="ARBA" id="ARBA00013244"/>
    </source>
</evidence>
<organism evidence="14 15">
    <name type="scientific">Trujillonella endophytica</name>
    <dbReference type="NCBI Taxonomy" id="673521"/>
    <lineage>
        <taxon>Bacteria</taxon>
        <taxon>Bacillati</taxon>
        <taxon>Actinomycetota</taxon>
        <taxon>Actinomycetes</taxon>
        <taxon>Geodermatophilales</taxon>
        <taxon>Geodermatophilaceae</taxon>
        <taxon>Trujillonella</taxon>
    </lineage>
</organism>
<comment type="catalytic activity">
    <reaction evidence="10 11">
        <text>an acyl-CoA + a 1,2-diacyl-sn-glycerol = a triacyl-sn-glycerol + CoA</text>
        <dbReference type="Rhea" id="RHEA:10868"/>
        <dbReference type="ChEBI" id="CHEBI:17815"/>
        <dbReference type="ChEBI" id="CHEBI:57287"/>
        <dbReference type="ChEBI" id="CHEBI:58342"/>
        <dbReference type="ChEBI" id="CHEBI:64615"/>
        <dbReference type="EC" id="2.3.1.20"/>
    </reaction>
</comment>
<dbReference type="InterPro" id="IPR004255">
    <property type="entry name" value="O-acyltransferase_WSD1_N"/>
</dbReference>
<keyword evidence="5 11" id="KW-0444">Lipid biosynthesis</keyword>
<gene>
    <name evidence="14" type="ORF">SAMN05660991_01956</name>
</gene>
<evidence type="ECO:0000256" key="10">
    <source>
        <dbReference type="ARBA" id="ARBA00048109"/>
    </source>
</evidence>
<proteinExistence type="inferred from homology"/>
<accession>A0A1H8T061</accession>
<dbReference type="EMBL" id="FOEE01000005">
    <property type="protein sequence ID" value="SEO84195.1"/>
    <property type="molecule type" value="Genomic_DNA"/>
</dbReference>
<keyword evidence="15" id="KW-1185">Reference proteome</keyword>
<dbReference type="GO" id="GO:0006071">
    <property type="term" value="P:glycerol metabolic process"/>
    <property type="evidence" value="ECO:0007669"/>
    <property type="project" value="UniProtKB-KW"/>
</dbReference>
<keyword evidence="9 11" id="KW-0012">Acyltransferase</keyword>
<evidence type="ECO:0000313" key="14">
    <source>
        <dbReference type="EMBL" id="SEO84195.1"/>
    </source>
</evidence>
<comment type="similarity">
    <text evidence="3 11">Belongs to the long-chain O-acyltransferase family.</text>
</comment>
<keyword evidence="7 11" id="KW-0319">Glycerol metabolism</keyword>
<sequence length="470" mass="49548">MDRMSPLDAAFLQLEDAQPGASLAIGSIAVFEGPPPARDDVRAALAGRLPLIPRYRQRARQVPLDLGPPVWTDARDFALDDHLRTATLPAPGGDRELTGLMGAIMSTRLDRSRPLWEYWLVDGLAGDRWALVSKVHHCMVDGVSGTDLYRVVFDPTPEPGPGVPDGWRPEPEPSAAGLALLAARDLALLPAVQVRAVAGAVRHPASLARAAAATARGAAGLATALRPTGASSLTGPLSAERRFAVARGTVADVSAVRHRLGGTFNDVVMAAVTAGLRSLLLDRGERPTRHRIRSLVPVDVRAPGEAAIRDNRVSCMLADLPVDVADPGARLAAVRELFRELKAEHEAEAGAVLVRLAGLEPFPVLAPGLRLVWHLPQRTITTVTTDVRGPAEPLYALGRRCVEILPYVPIASRLRVGVAVFTYAGQLALGLTGDADTASDVDRLARGIEVGLAELVALAAAGSPDVPGAP</sequence>
<protein>
    <recommendedName>
        <fullName evidence="4 11">Diacylglycerol O-acyltransferase</fullName>
        <ecNumber evidence="4 11">2.3.1.20</ecNumber>
    </recommendedName>
</protein>
<evidence type="ECO:0000259" key="13">
    <source>
        <dbReference type="Pfam" id="PF06974"/>
    </source>
</evidence>
<dbReference type="EC" id="2.3.1.20" evidence="4 11"/>
<reference evidence="15" key="1">
    <citation type="submission" date="2016-10" db="EMBL/GenBank/DDBJ databases">
        <authorList>
            <person name="Varghese N."/>
            <person name="Submissions S."/>
        </authorList>
    </citation>
    <scope>NUCLEOTIDE SEQUENCE [LARGE SCALE GENOMIC DNA]</scope>
    <source>
        <strain evidence="15">DSM 45413</strain>
    </source>
</reference>
<evidence type="ECO:0000256" key="2">
    <source>
        <dbReference type="ARBA" id="ARBA00005189"/>
    </source>
</evidence>
<dbReference type="GO" id="GO:0005886">
    <property type="term" value="C:plasma membrane"/>
    <property type="evidence" value="ECO:0007669"/>
    <property type="project" value="TreeGrafter"/>
</dbReference>
<comment type="pathway">
    <text evidence="2">Lipid metabolism.</text>
</comment>
<keyword evidence="8 11" id="KW-0443">Lipid metabolism</keyword>
<dbReference type="GO" id="GO:0004144">
    <property type="term" value="F:diacylglycerol O-acyltransferase activity"/>
    <property type="evidence" value="ECO:0007669"/>
    <property type="project" value="UniProtKB-EC"/>
</dbReference>
<evidence type="ECO:0000256" key="8">
    <source>
        <dbReference type="ARBA" id="ARBA00023098"/>
    </source>
</evidence>
<evidence type="ECO:0000256" key="3">
    <source>
        <dbReference type="ARBA" id="ARBA00009587"/>
    </source>
</evidence>
<evidence type="ECO:0000256" key="6">
    <source>
        <dbReference type="ARBA" id="ARBA00022679"/>
    </source>
</evidence>
<dbReference type="GO" id="GO:0019432">
    <property type="term" value="P:triglyceride biosynthetic process"/>
    <property type="evidence" value="ECO:0007669"/>
    <property type="project" value="UniProtKB-UniPathway"/>
</dbReference>
<dbReference type="Proteomes" id="UP000198960">
    <property type="component" value="Unassembled WGS sequence"/>
</dbReference>
<dbReference type="GO" id="GO:0051701">
    <property type="term" value="P:biological process involved in interaction with host"/>
    <property type="evidence" value="ECO:0007669"/>
    <property type="project" value="TreeGrafter"/>
</dbReference>
<evidence type="ECO:0000256" key="9">
    <source>
        <dbReference type="ARBA" id="ARBA00023315"/>
    </source>
</evidence>
<dbReference type="STRING" id="673521.SAMN05660991_01956"/>
<dbReference type="Pfam" id="PF06974">
    <property type="entry name" value="WS_DGAT_C"/>
    <property type="match status" value="1"/>
</dbReference>
<dbReference type="GO" id="GO:0071731">
    <property type="term" value="P:response to nitric oxide"/>
    <property type="evidence" value="ECO:0007669"/>
    <property type="project" value="TreeGrafter"/>
</dbReference>
<name>A0A1H8T061_9ACTN</name>